<accession>A0A2G2WS59</accession>
<evidence type="ECO:0000313" key="3">
    <source>
        <dbReference type="Proteomes" id="UP000224567"/>
    </source>
</evidence>
<sequence>MLVALRPSVPTQSRFKLERLFRNANNNNIVVHWKRVMVTTKDTYSRIPMETLGAYQLIDEDTEEKFIVLGGSEDDSPIPSKQVLSWKPPSNTLKATTNQDTF</sequence>
<name>A0A2G2WS59_CAPBA</name>
<proteinExistence type="predicted"/>
<evidence type="ECO:0000256" key="1">
    <source>
        <dbReference type="SAM" id="MobiDB-lite"/>
    </source>
</evidence>
<dbReference type="EMBL" id="MLFT02000005">
    <property type="protein sequence ID" value="PHT48077.1"/>
    <property type="molecule type" value="Genomic_DNA"/>
</dbReference>
<dbReference type="OrthoDB" id="10492812at2759"/>
<dbReference type="STRING" id="33114.A0A2G2WS59"/>
<keyword evidence="3" id="KW-1185">Reference proteome</keyword>
<evidence type="ECO:0000313" key="2">
    <source>
        <dbReference type="EMBL" id="PHT48077.1"/>
    </source>
</evidence>
<reference evidence="2 3" key="1">
    <citation type="journal article" date="2017" name="Genome Biol.">
        <title>New reference genome sequences of hot pepper reveal the massive evolution of plant disease-resistance genes by retroduplication.</title>
        <authorList>
            <person name="Kim S."/>
            <person name="Park J."/>
            <person name="Yeom S.I."/>
            <person name="Kim Y.M."/>
            <person name="Seo E."/>
            <person name="Kim K.T."/>
            <person name="Kim M.S."/>
            <person name="Lee J.M."/>
            <person name="Cheong K."/>
            <person name="Shin H.S."/>
            <person name="Kim S.B."/>
            <person name="Han K."/>
            <person name="Lee J."/>
            <person name="Park M."/>
            <person name="Lee H.A."/>
            <person name="Lee H.Y."/>
            <person name="Lee Y."/>
            <person name="Oh S."/>
            <person name="Lee J.H."/>
            <person name="Choi E."/>
            <person name="Choi E."/>
            <person name="Lee S.E."/>
            <person name="Jeon J."/>
            <person name="Kim H."/>
            <person name="Choi G."/>
            <person name="Song H."/>
            <person name="Lee J."/>
            <person name="Lee S.C."/>
            <person name="Kwon J.K."/>
            <person name="Lee H.Y."/>
            <person name="Koo N."/>
            <person name="Hong Y."/>
            <person name="Kim R.W."/>
            <person name="Kang W.H."/>
            <person name="Huh J.H."/>
            <person name="Kang B.C."/>
            <person name="Yang T.J."/>
            <person name="Lee Y.H."/>
            <person name="Bennetzen J.L."/>
            <person name="Choi D."/>
        </authorList>
    </citation>
    <scope>NUCLEOTIDE SEQUENCE [LARGE SCALE GENOMIC DNA]</scope>
    <source>
        <strain evidence="3">cv. PBC81</strain>
    </source>
</reference>
<gene>
    <name evidence="2" type="ORF">CQW23_12285</name>
</gene>
<feature type="compositionally biased region" description="Polar residues" evidence="1">
    <location>
        <begin position="88"/>
        <end position="102"/>
    </location>
</feature>
<dbReference type="AlphaFoldDB" id="A0A2G2WS59"/>
<dbReference type="Proteomes" id="UP000224567">
    <property type="component" value="Unassembled WGS sequence"/>
</dbReference>
<reference evidence="3" key="2">
    <citation type="journal article" date="2017" name="J. Anim. Genet.">
        <title>Multiple reference genome sequences of hot pepper reveal the massive evolution of plant disease resistance genes by retroduplication.</title>
        <authorList>
            <person name="Kim S."/>
            <person name="Park J."/>
            <person name="Yeom S.-I."/>
            <person name="Kim Y.-M."/>
            <person name="Seo E."/>
            <person name="Kim K.-T."/>
            <person name="Kim M.-S."/>
            <person name="Lee J.M."/>
            <person name="Cheong K."/>
            <person name="Shin H.-S."/>
            <person name="Kim S.-B."/>
            <person name="Han K."/>
            <person name="Lee J."/>
            <person name="Park M."/>
            <person name="Lee H.-A."/>
            <person name="Lee H.-Y."/>
            <person name="Lee Y."/>
            <person name="Oh S."/>
            <person name="Lee J.H."/>
            <person name="Choi E."/>
            <person name="Choi E."/>
            <person name="Lee S.E."/>
            <person name="Jeon J."/>
            <person name="Kim H."/>
            <person name="Choi G."/>
            <person name="Song H."/>
            <person name="Lee J."/>
            <person name="Lee S.-C."/>
            <person name="Kwon J.-K."/>
            <person name="Lee H.-Y."/>
            <person name="Koo N."/>
            <person name="Hong Y."/>
            <person name="Kim R.W."/>
            <person name="Kang W.-H."/>
            <person name="Huh J.H."/>
            <person name="Kang B.-C."/>
            <person name="Yang T.-J."/>
            <person name="Lee Y.-H."/>
            <person name="Bennetzen J.L."/>
            <person name="Choi D."/>
        </authorList>
    </citation>
    <scope>NUCLEOTIDE SEQUENCE [LARGE SCALE GENOMIC DNA]</scope>
    <source>
        <strain evidence="3">cv. PBC81</strain>
    </source>
</reference>
<feature type="region of interest" description="Disordered" evidence="1">
    <location>
        <begin position="72"/>
        <end position="102"/>
    </location>
</feature>
<protein>
    <submittedName>
        <fullName evidence="2">Uncharacterized protein</fullName>
    </submittedName>
</protein>
<comment type="caution">
    <text evidence="2">The sequence shown here is derived from an EMBL/GenBank/DDBJ whole genome shotgun (WGS) entry which is preliminary data.</text>
</comment>
<organism evidence="2 3">
    <name type="scientific">Capsicum baccatum</name>
    <name type="common">Peruvian pepper</name>
    <dbReference type="NCBI Taxonomy" id="33114"/>
    <lineage>
        <taxon>Eukaryota</taxon>
        <taxon>Viridiplantae</taxon>
        <taxon>Streptophyta</taxon>
        <taxon>Embryophyta</taxon>
        <taxon>Tracheophyta</taxon>
        <taxon>Spermatophyta</taxon>
        <taxon>Magnoliopsida</taxon>
        <taxon>eudicotyledons</taxon>
        <taxon>Gunneridae</taxon>
        <taxon>Pentapetalae</taxon>
        <taxon>asterids</taxon>
        <taxon>lamiids</taxon>
        <taxon>Solanales</taxon>
        <taxon>Solanaceae</taxon>
        <taxon>Solanoideae</taxon>
        <taxon>Capsiceae</taxon>
        <taxon>Capsicum</taxon>
    </lineage>
</organism>